<gene>
    <name evidence="2" type="ORF">GM655_18750</name>
</gene>
<dbReference type="EMBL" id="WNKW01000006">
    <property type="protein sequence ID" value="MTW34845.1"/>
    <property type="molecule type" value="Genomic_DNA"/>
</dbReference>
<feature type="chain" id="PRO_5046914513" evidence="1">
    <location>
        <begin position="21"/>
        <end position="153"/>
    </location>
</feature>
<accession>A0ABW9SSN3</accession>
<evidence type="ECO:0000313" key="2">
    <source>
        <dbReference type="EMBL" id="MTW34845.1"/>
    </source>
</evidence>
<reference evidence="2 3" key="1">
    <citation type="submission" date="2019-11" db="EMBL/GenBank/DDBJ databases">
        <title>Type strains purchased from KCTC, JCM and DSMZ.</title>
        <authorList>
            <person name="Lu H."/>
        </authorList>
    </citation>
    <scope>NUCLEOTIDE SEQUENCE [LARGE SCALE GENOMIC DNA]</scope>
    <source>
        <strain evidence="2 3">DSM 103461</strain>
    </source>
</reference>
<organism evidence="2 3">
    <name type="scientific">Pseudoduganella danionis</name>
    <dbReference type="NCBI Taxonomy" id="1890295"/>
    <lineage>
        <taxon>Bacteria</taxon>
        <taxon>Pseudomonadati</taxon>
        <taxon>Pseudomonadota</taxon>
        <taxon>Betaproteobacteria</taxon>
        <taxon>Burkholderiales</taxon>
        <taxon>Oxalobacteraceae</taxon>
        <taxon>Telluria group</taxon>
        <taxon>Pseudoduganella</taxon>
    </lineage>
</organism>
<sequence length="153" mass="16808">MKNLRTTLLFLSVLSLPVWAASDEPLITLAESQAEQGRLNQSILVAKSVPQPGAPQINLLEPVDPGNIVVTPFPVRLQFSTEGGANVIPSSLRVYYGAFGINITDRLLKRARFENNELRIDSAEVPSGKHRLLVSIVDSHNRSTEKLLTLIVK</sequence>
<keyword evidence="3" id="KW-1185">Reference proteome</keyword>
<evidence type="ECO:0000256" key="1">
    <source>
        <dbReference type="SAM" id="SignalP"/>
    </source>
</evidence>
<dbReference type="Proteomes" id="UP000735592">
    <property type="component" value="Unassembled WGS sequence"/>
</dbReference>
<comment type="caution">
    <text evidence="2">The sequence shown here is derived from an EMBL/GenBank/DDBJ whole genome shotgun (WGS) entry which is preliminary data.</text>
</comment>
<name>A0ABW9SSN3_9BURK</name>
<evidence type="ECO:0000313" key="3">
    <source>
        <dbReference type="Proteomes" id="UP000735592"/>
    </source>
</evidence>
<dbReference type="RefSeq" id="WP_155436196.1">
    <property type="nucleotide sequence ID" value="NZ_JBHLXK010000002.1"/>
</dbReference>
<protein>
    <submittedName>
        <fullName evidence="2">Uncharacterized protein</fullName>
    </submittedName>
</protein>
<proteinExistence type="predicted"/>
<feature type="signal peptide" evidence="1">
    <location>
        <begin position="1"/>
        <end position="20"/>
    </location>
</feature>
<keyword evidence="1" id="KW-0732">Signal</keyword>